<keyword evidence="2" id="KW-0808">Transferase</keyword>
<dbReference type="AlphaFoldDB" id="A0A2S4KL84"/>
<evidence type="ECO:0000313" key="3">
    <source>
        <dbReference type="Proteomes" id="UP000237481"/>
    </source>
</evidence>
<feature type="non-terminal residue" evidence="2">
    <location>
        <position position="1"/>
    </location>
</feature>
<dbReference type="GO" id="GO:0016740">
    <property type="term" value="F:transferase activity"/>
    <property type="evidence" value="ECO:0007669"/>
    <property type="project" value="UniProtKB-KW"/>
</dbReference>
<dbReference type="PANTHER" id="PTHR34815:SF4">
    <property type="entry name" value="N-ACETYLTRANSFERASE DOMAIN-CONTAINING PROTEIN"/>
    <property type="match status" value="1"/>
</dbReference>
<organism evidence="2 3">
    <name type="scientific">Tolypocladium paradoxum</name>
    <dbReference type="NCBI Taxonomy" id="94208"/>
    <lineage>
        <taxon>Eukaryota</taxon>
        <taxon>Fungi</taxon>
        <taxon>Dikarya</taxon>
        <taxon>Ascomycota</taxon>
        <taxon>Pezizomycotina</taxon>
        <taxon>Sordariomycetes</taxon>
        <taxon>Hypocreomycetidae</taxon>
        <taxon>Hypocreales</taxon>
        <taxon>Ophiocordycipitaceae</taxon>
        <taxon>Tolypocladium</taxon>
    </lineage>
</organism>
<dbReference type="EMBL" id="PKSG01001118">
    <property type="protein sequence ID" value="POR30961.1"/>
    <property type="molecule type" value="Genomic_DNA"/>
</dbReference>
<feature type="domain" description="LYC1 C-terminal" evidence="1">
    <location>
        <begin position="157"/>
        <end position="371"/>
    </location>
</feature>
<dbReference type="InterPro" id="IPR055100">
    <property type="entry name" value="GNAT_LYC1-like"/>
</dbReference>
<dbReference type="InterPro" id="IPR016181">
    <property type="entry name" value="Acyl_CoA_acyltransferase"/>
</dbReference>
<dbReference type="InterPro" id="IPR053013">
    <property type="entry name" value="LAT"/>
</dbReference>
<dbReference type="STRING" id="94208.A0A2S4KL84"/>
<dbReference type="Proteomes" id="UP000237481">
    <property type="component" value="Unassembled WGS sequence"/>
</dbReference>
<comment type="caution">
    <text evidence="2">The sequence shown here is derived from an EMBL/GenBank/DDBJ whole genome shotgun (WGS) entry which is preliminary data.</text>
</comment>
<dbReference type="OrthoDB" id="2020070at2759"/>
<evidence type="ECO:0000259" key="1">
    <source>
        <dbReference type="Pfam" id="PF22998"/>
    </source>
</evidence>
<dbReference type="Gene3D" id="3.40.630.30">
    <property type="match status" value="1"/>
</dbReference>
<gene>
    <name evidence="2" type="ORF">TPAR_08830</name>
</gene>
<dbReference type="PANTHER" id="PTHR34815">
    <property type="entry name" value="LYSINE ACETYLTRANSFERASE"/>
    <property type="match status" value="1"/>
</dbReference>
<name>A0A2S4KL84_9HYPO</name>
<keyword evidence="3" id="KW-1185">Reference proteome</keyword>
<sequence>LTPAHPSPDEQIRTWTHTHPSWGPSYTLQAYLDREQRLLTVPLARDGGMAQWILTDGAVPPAGRPVLSSCETLRKRALVRGGDGRVRDVWAHGVASVFTYPEFRRRGYANKMLALFGERLAKQEADKTGEAAFSVLFSDIGKTFYAELGWMPYESAHLSFPVKPSTAGADESVAVEPILDADLPSITRRDEELLRSKLSSAPADPAKTRVAIIPDLDTLQWHLARQTFMSNHLFSRAPTVHGAIYTAPGALSSRVWGYWARTQHGGKERPEINVLNFLRFVVEDDGISDVELSKAIRAIVGVAQTEAREWLCTKIDMWNPDERTKKLVADMKDLEAKYVVREGDNIPSLRWFGDGSVADVEWVANEKYAWC</sequence>
<protein>
    <submittedName>
        <fullName evidence="2">Lysine acetyltransferase</fullName>
    </submittedName>
</protein>
<proteinExistence type="predicted"/>
<reference evidence="2 3" key="1">
    <citation type="submission" date="2018-01" db="EMBL/GenBank/DDBJ databases">
        <title>Harnessing the power of phylogenomics to disentangle the directionality and signatures of interkingdom host jumping in the parasitic fungal genus Tolypocladium.</title>
        <authorList>
            <person name="Quandt C.A."/>
            <person name="Patterson W."/>
            <person name="Spatafora J.W."/>
        </authorList>
    </citation>
    <scope>NUCLEOTIDE SEQUENCE [LARGE SCALE GENOMIC DNA]</scope>
    <source>
        <strain evidence="2 3">NRBC 100945</strain>
    </source>
</reference>
<dbReference type="Pfam" id="PF22998">
    <property type="entry name" value="GNAT_LYC1-like"/>
    <property type="match status" value="1"/>
</dbReference>
<accession>A0A2S4KL84</accession>
<evidence type="ECO:0000313" key="2">
    <source>
        <dbReference type="EMBL" id="POR30961.1"/>
    </source>
</evidence>
<dbReference type="SUPFAM" id="SSF55729">
    <property type="entry name" value="Acyl-CoA N-acyltransferases (Nat)"/>
    <property type="match status" value="1"/>
</dbReference>